<evidence type="ECO:0000313" key="2">
    <source>
        <dbReference type="Proteomes" id="UP001157126"/>
    </source>
</evidence>
<evidence type="ECO:0000313" key="1">
    <source>
        <dbReference type="EMBL" id="GMA39536.1"/>
    </source>
</evidence>
<comment type="caution">
    <text evidence="1">The sequence shown here is derived from an EMBL/GenBank/DDBJ whole genome shotgun (WGS) entry which is preliminary data.</text>
</comment>
<keyword evidence="2" id="KW-1185">Reference proteome</keyword>
<dbReference type="RefSeq" id="WP_284303428.1">
    <property type="nucleotide sequence ID" value="NZ_BSUO01000001.1"/>
</dbReference>
<accession>A0ABQ6IP61</accession>
<dbReference type="Proteomes" id="UP001157126">
    <property type="component" value="Unassembled WGS sequence"/>
</dbReference>
<protein>
    <submittedName>
        <fullName evidence="1">Uncharacterized protein</fullName>
    </submittedName>
</protein>
<name>A0ABQ6IP61_9MICO</name>
<proteinExistence type="predicted"/>
<organism evidence="1 2">
    <name type="scientific">Mobilicoccus caccae</name>
    <dbReference type="NCBI Taxonomy" id="1859295"/>
    <lineage>
        <taxon>Bacteria</taxon>
        <taxon>Bacillati</taxon>
        <taxon>Actinomycetota</taxon>
        <taxon>Actinomycetes</taxon>
        <taxon>Micrococcales</taxon>
        <taxon>Dermatophilaceae</taxon>
        <taxon>Mobilicoccus</taxon>
    </lineage>
</organism>
<gene>
    <name evidence="1" type="ORF">GCM10025883_15810</name>
</gene>
<sequence>MFEAPDPQVVRESRRCPRAEFSYAEPVPELPASVRFAIWSTLALARRGVDLPEAVAAATPDIPDVDAAAAIARLDLWSQLGERVVLLSLPAPGDLVGLPRGDPEFVGAAVEAGECAWSPLVGGALVPAFETFGPAGDRGEIVRWESYDCTPPPAHVLGQVTAADVERRLRAATIEATEALEGLDVRAWDSGLRDLADERLASGRWGLPPDVPARLRRVLTQAATIETIATTALEHLHDAPTLAAGEHRSRVLRSVAQQARRALASSACAACFDLAGGS</sequence>
<dbReference type="EMBL" id="BSUO01000001">
    <property type="protein sequence ID" value="GMA39536.1"/>
    <property type="molecule type" value="Genomic_DNA"/>
</dbReference>
<reference evidence="2" key="1">
    <citation type="journal article" date="2019" name="Int. J. Syst. Evol. Microbiol.">
        <title>The Global Catalogue of Microorganisms (GCM) 10K type strain sequencing project: providing services to taxonomists for standard genome sequencing and annotation.</title>
        <authorList>
            <consortium name="The Broad Institute Genomics Platform"/>
            <consortium name="The Broad Institute Genome Sequencing Center for Infectious Disease"/>
            <person name="Wu L."/>
            <person name="Ma J."/>
        </authorList>
    </citation>
    <scope>NUCLEOTIDE SEQUENCE [LARGE SCALE GENOMIC DNA]</scope>
    <source>
        <strain evidence="2">NBRC 113072</strain>
    </source>
</reference>